<dbReference type="InterPro" id="IPR025669">
    <property type="entry name" value="AAA_dom"/>
</dbReference>
<comment type="similarity">
    <text evidence="1">Belongs to the CpsD/CapB family.</text>
</comment>
<dbReference type="AlphaFoldDB" id="A0AAI9NYN9"/>
<keyword evidence="6" id="KW-0067">ATP-binding</keyword>
<reference evidence="10" key="1">
    <citation type="submission" date="2020-06" db="EMBL/GenBank/DDBJ databases">
        <title>Characterization of fructooligosaccharide metabolism and fructooligosaccharide-degrading enzymes in human commensal butyrate producers.</title>
        <authorList>
            <person name="Tanno H."/>
            <person name="Fujii T."/>
            <person name="Hirano K."/>
            <person name="Maeno S."/>
            <person name="Tonozuka T."/>
            <person name="Sakamoto M."/>
            <person name="Ohkuma M."/>
            <person name="Tochio T."/>
            <person name="Endo A."/>
        </authorList>
    </citation>
    <scope>NUCLEOTIDE SEQUENCE</scope>
    <source>
        <strain evidence="10">JCM 31265</strain>
    </source>
</reference>
<dbReference type="PANTHER" id="PTHR32309">
    <property type="entry name" value="TYROSINE-PROTEIN KINASE"/>
    <property type="match status" value="1"/>
</dbReference>
<dbReference type="NCBIfam" id="TIGR01007">
    <property type="entry name" value="eps_fam"/>
    <property type="match status" value="1"/>
</dbReference>
<organism evidence="10 11">
    <name type="scientific">Coprococcus eutactus</name>
    <dbReference type="NCBI Taxonomy" id="33043"/>
    <lineage>
        <taxon>Bacteria</taxon>
        <taxon>Bacillati</taxon>
        <taxon>Bacillota</taxon>
        <taxon>Clostridia</taxon>
        <taxon>Lachnospirales</taxon>
        <taxon>Lachnospiraceae</taxon>
        <taxon>Coprococcus</taxon>
    </lineage>
</organism>
<dbReference type="PANTHER" id="PTHR32309:SF13">
    <property type="entry name" value="FERRIC ENTEROBACTIN TRANSPORT PROTEIN FEPE"/>
    <property type="match status" value="1"/>
</dbReference>
<dbReference type="GO" id="GO:0005886">
    <property type="term" value="C:plasma membrane"/>
    <property type="evidence" value="ECO:0007669"/>
    <property type="project" value="TreeGrafter"/>
</dbReference>
<evidence type="ECO:0000256" key="5">
    <source>
        <dbReference type="ARBA" id="ARBA00022777"/>
    </source>
</evidence>
<sequence length="250" mass="27751">MKKLNIEFQELPYAVEEAMNRLRINIKFCGKNTRKILITSSMPNEGKSSVAINLWKMLAEAGFPAVLVDVDLRKSVIKDRHHIKDADKLPDLGYFLSGQSEMEDVIYETQVENAYIVPCMNLLENPSALLEDARFAELLDKLAETYRYVIIDSPPLGSVADAAQIASLCDGAALVVRAGETSRSLIKQSFQQLDQVGCTLLGVILNRAQTTGRAYKKYYGKYGKYYSQYGYGYGTYGKEAAAASDSTPSK</sequence>
<dbReference type="InterPro" id="IPR050445">
    <property type="entry name" value="Bact_polysacc_biosynth/exp"/>
</dbReference>
<evidence type="ECO:0000256" key="8">
    <source>
        <dbReference type="ARBA" id="ARBA00051245"/>
    </source>
</evidence>
<keyword evidence="3" id="KW-0808">Transferase</keyword>
<dbReference type="EMBL" id="BLYL01000010">
    <property type="protein sequence ID" value="GFO94787.1"/>
    <property type="molecule type" value="Genomic_DNA"/>
</dbReference>
<evidence type="ECO:0000313" key="10">
    <source>
        <dbReference type="EMBL" id="GFO94787.1"/>
    </source>
</evidence>
<keyword evidence="4" id="KW-0547">Nucleotide-binding</keyword>
<dbReference type="GO" id="GO:0004715">
    <property type="term" value="F:non-membrane spanning protein tyrosine kinase activity"/>
    <property type="evidence" value="ECO:0007669"/>
    <property type="project" value="UniProtKB-EC"/>
</dbReference>
<evidence type="ECO:0000313" key="11">
    <source>
        <dbReference type="Proteomes" id="UP000660047"/>
    </source>
</evidence>
<evidence type="ECO:0000256" key="7">
    <source>
        <dbReference type="ARBA" id="ARBA00023137"/>
    </source>
</evidence>
<comment type="caution">
    <text evidence="10">The sequence shown here is derived from an EMBL/GenBank/DDBJ whole genome shotgun (WGS) entry which is preliminary data.</text>
</comment>
<evidence type="ECO:0000256" key="2">
    <source>
        <dbReference type="ARBA" id="ARBA00011903"/>
    </source>
</evidence>
<proteinExistence type="inferred from homology"/>
<evidence type="ECO:0000256" key="3">
    <source>
        <dbReference type="ARBA" id="ARBA00022679"/>
    </source>
</evidence>
<comment type="catalytic activity">
    <reaction evidence="8">
        <text>L-tyrosyl-[protein] + ATP = O-phospho-L-tyrosyl-[protein] + ADP + H(+)</text>
        <dbReference type="Rhea" id="RHEA:10596"/>
        <dbReference type="Rhea" id="RHEA-COMP:10136"/>
        <dbReference type="Rhea" id="RHEA-COMP:20101"/>
        <dbReference type="ChEBI" id="CHEBI:15378"/>
        <dbReference type="ChEBI" id="CHEBI:30616"/>
        <dbReference type="ChEBI" id="CHEBI:46858"/>
        <dbReference type="ChEBI" id="CHEBI:61978"/>
        <dbReference type="ChEBI" id="CHEBI:456216"/>
        <dbReference type="EC" id="2.7.10.2"/>
    </reaction>
</comment>
<dbReference type="GO" id="GO:0005524">
    <property type="term" value="F:ATP binding"/>
    <property type="evidence" value="ECO:0007669"/>
    <property type="project" value="UniProtKB-KW"/>
</dbReference>
<dbReference type="InterPro" id="IPR027417">
    <property type="entry name" value="P-loop_NTPase"/>
</dbReference>
<evidence type="ECO:0000259" key="9">
    <source>
        <dbReference type="Pfam" id="PF13614"/>
    </source>
</evidence>
<dbReference type="SUPFAM" id="SSF52540">
    <property type="entry name" value="P-loop containing nucleoside triphosphate hydrolases"/>
    <property type="match status" value="1"/>
</dbReference>
<feature type="domain" description="AAA" evidence="9">
    <location>
        <begin position="46"/>
        <end position="163"/>
    </location>
</feature>
<keyword evidence="7" id="KW-0829">Tyrosine-protein kinase</keyword>
<name>A0AAI9NYN9_9FIRM</name>
<dbReference type="RefSeq" id="WP_055223475.1">
    <property type="nucleotide sequence ID" value="NZ_BLYL01000010.1"/>
</dbReference>
<evidence type="ECO:0000256" key="1">
    <source>
        <dbReference type="ARBA" id="ARBA00007316"/>
    </source>
</evidence>
<dbReference type="CDD" id="cd05387">
    <property type="entry name" value="BY-kinase"/>
    <property type="match status" value="1"/>
</dbReference>
<evidence type="ECO:0000256" key="4">
    <source>
        <dbReference type="ARBA" id="ARBA00022741"/>
    </source>
</evidence>
<accession>A0AAI9NYN9</accession>
<dbReference type="Pfam" id="PF13614">
    <property type="entry name" value="AAA_31"/>
    <property type="match status" value="1"/>
</dbReference>
<evidence type="ECO:0000256" key="6">
    <source>
        <dbReference type="ARBA" id="ARBA00022840"/>
    </source>
</evidence>
<keyword evidence="5 10" id="KW-0418">Kinase</keyword>
<dbReference type="InterPro" id="IPR005702">
    <property type="entry name" value="Wzc-like_C"/>
</dbReference>
<protein>
    <recommendedName>
        <fullName evidence="2">non-specific protein-tyrosine kinase</fullName>
        <ecNumber evidence="2">2.7.10.2</ecNumber>
    </recommendedName>
</protein>
<dbReference type="Gene3D" id="3.40.50.300">
    <property type="entry name" value="P-loop containing nucleotide triphosphate hydrolases"/>
    <property type="match status" value="1"/>
</dbReference>
<gene>
    <name evidence="10" type="ORF">COEU31_18330</name>
</gene>
<dbReference type="EC" id="2.7.10.2" evidence="2"/>
<dbReference type="Proteomes" id="UP000660047">
    <property type="component" value="Unassembled WGS sequence"/>
</dbReference>